<keyword evidence="2" id="KW-0560">Oxidoreductase</keyword>
<reference evidence="2 3" key="1">
    <citation type="submission" date="2020-08" db="EMBL/GenBank/DDBJ databases">
        <title>Sequencing the genomes of 1000 actinobacteria strains.</title>
        <authorList>
            <person name="Klenk H.-P."/>
        </authorList>
    </citation>
    <scope>NUCLEOTIDE SEQUENCE [LARGE SCALE GENOMIC DNA]</scope>
    <source>
        <strain evidence="2 3">DSM 45582</strain>
    </source>
</reference>
<dbReference type="Gene3D" id="3.30.70.100">
    <property type="match status" value="1"/>
</dbReference>
<dbReference type="SUPFAM" id="SSF54909">
    <property type="entry name" value="Dimeric alpha+beta barrel"/>
    <property type="match status" value="1"/>
</dbReference>
<comment type="caution">
    <text evidence="2">The sequence shown here is derived from an EMBL/GenBank/DDBJ whole genome shotgun (WGS) entry which is preliminary data.</text>
</comment>
<proteinExistence type="predicted"/>
<sequence>MIAHTKHAPTGKIISAYYTVHPEDRTTFIDAVLPHLTTTSQQDGCTYYVFAQDLTDENTIHLIEGWRDQAAIDAHNADENFLAAVRAVLDGVRILDYQAEIYDVAAQVSGAAPPTSAD</sequence>
<dbReference type="InterPro" id="IPR050744">
    <property type="entry name" value="AI-2_Isomerase_LsrG"/>
</dbReference>
<keyword evidence="3" id="KW-1185">Reference proteome</keyword>
<dbReference type="RefSeq" id="WP_184478948.1">
    <property type="nucleotide sequence ID" value="NZ_JACHIV010000001.1"/>
</dbReference>
<dbReference type="GO" id="GO:0004497">
    <property type="term" value="F:monooxygenase activity"/>
    <property type="evidence" value="ECO:0007669"/>
    <property type="project" value="UniProtKB-KW"/>
</dbReference>
<dbReference type="AlphaFoldDB" id="A0A840NBA3"/>
<organism evidence="2 3">
    <name type="scientific">Saccharopolyspora gloriosae</name>
    <dbReference type="NCBI Taxonomy" id="455344"/>
    <lineage>
        <taxon>Bacteria</taxon>
        <taxon>Bacillati</taxon>
        <taxon>Actinomycetota</taxon>
        <taxon>Actinomycetes</taxon>
        <taxon>Pseudonocardiales</taxon>
        <taxon>Pseudonocardiaceae</taxon>
        <taxon>Saccharopolyspora</taxon>
    </lineage>
</organism>
<dbReference type="PROSITE" id="PS51725">
    <property type="entry name" value="ABM"/>
    <property type="match status" value="1"/>
</dbReference>
<dbReference type="EMBL" id="JACHIV010000001">
    <property type="protein sequence ID" value="MBB5069240.1"/>
    <property type="molecule type" value="Genomic_DNA"/>
</dbReference>
<feature type="domain" description="ABM" evidence="1">
    <location>
        <begin position="12"/>
        <end position="101"/>
    </location>
</feature>
<evidence type="ECO:0000259" key="1">
    <source>
        <dbReference type="PROSITE" id="PS51725"/>
    </source>
</evidence>
<dbReference type="PANTHER" id="PTHR33336:SF3">
    <property type="entry name" value="ABM DOMAIN-CONTAINING PROTEIN"/>
    <property type="match status" value="1"/>
</dbReference>
<dbReference type="InterPro" id="IPR011008">
    <property type="entry name" value="Dimeric_a/b-barrel"/>
</dbReference>
<name>A0A840NBA3_9PSEU</name>
<accession>A0A840NBA3</accession>
<dbReference type="Pfam" id="PF03992">
    <property type="entry name" value="ABM"/>
    <property type="match status" value="1"/>
</dbReference>
<evidence type="ECO:0000313" key="2">
    <source>
        <dbReference type="EMBL" id="MBB5069240.1"/>
    </source>
</evidence>
<evidence type="ECO:0000313" key="3">
    <source>
        <dbReference type="Proteomes" id="UP000580474"/>
    </source>
</evidence>
<dbReference type="InterPro" id="IPR007138">
    <property type="entry name" value="ABM_dom"/>
</dbReference>
<gene>
    <name evidence="2" type="ORF">BJ969_002328</name>
</gene>
<keyword evidence="2" id="KW-0503">Monooxygenase</keyword>
<protein>
    <submittedName>
        <fullName evidence="2">Quinol monooxygenase YgiN</fullName>
    </submittedName>
</protein>
<dbReference type="Proteomes" id="UP000580474">
    <property type="component" value="Unassembled WGS sequence"/>
</dbReference>
<dbReference type="PANTHER" id="PTHR33336">
    <property type="entry name" value="QUINOL MONOOXYGENASE YGIN-RELATED"/>
    <property type="match status" value="1"/>
</dbReference>